<gene>
    <name evidence="6" type="primary">alaS_2</name>
    <name evidence="6" type="ORF">J27TS8_10230</name>
</gene>
<keyword evidence="4" id="KW-0862">Zinc</keyword>
<dbReference type="PROSITE" id="PS50860">
    <property type="entry name" value="AA_TRNA_LIGASE_II_ALA"/>
    <property type="match status" value="1"/>
</dbReference>
<dbReference type="GO" id="GO:0005737">
    <property type="term" value="C:cytoplasm"/>
    <property type="evidence" value="ECO:0007669"/>
    <property type="project" value="UniProtKB-SubCell"/>
</dbReference>
<evidence type="ECO:0000313" key="6">
    <source>
        <dbReference type="EMBL" id="GIN61030.1"/>
    </source>
</evidence>
<evidence type="ECO:0000259" key="5">
    <source>
        <dbReference type="PROSITE" id="PS50860"/>
    </source>
</evidence>
<dbReference type="Pfam" id="PF01411">
    <property type="entry name" value="tRNA-synt_2c"/>
    <property type="match status" value="1"/>
</dbReference>
<dbReference type="SUPFAM" id="SSF50447">
    <property type="entry name" value="Translation proteins"/>
    <property type="match status" value="1"/>
</dbReference>
<dbReference type="InterPro" id="IPR012947">
    <property type="entry name" value="tRNA_SAD"/>
</dbReference>
<dbReference type="OrthoDB" id="9812949at2"/>
<evidence type="ECO:0000256" key="3">
    <source>
        <dbReference type="ARBA" id="ARBA00022723"/>
    </source>
</evidence>
<evidence type="ECO:0000256" key="2">
    <source>
        <dbReference type="ARBA" id="ARBA00004496"/>
    </source>
</evidence>
<dbReference type="InterPro" id="IPR018164">
    <property type="entry name" value="Ala-tRNA-synth_IIc_N"/>
</dbReference>
<comment type="cofactor">
    <cofactor evidence="1">
        <name>Zn(2+)</name>
        <dbReference type="ChEBI" id="CHEBI:29105"/>
    </cofactor>
</comment>
<dbReference type="Gene3D" id="6.10.250.550">
    <property type="match status" value="1"/>
</dbReference>
<reference evidence="6" key="1">
    <citation type="submission" date="2021-03" db="EMBL/GenBank/DDBJ databases">
        <title>Antimicrobial resistance genes in bacteria isolated from Japanese honey, and their potential for conferring macrolide and lincosamide resistance in the American foulbrood pathogen Paenibacillus larvae.</title>
        <authorList>
            <person name="Okamoto M."/>
            <person name="Kumagai M."/>
            <person name="Kanamori H."/>
            <person name="Takamatsu D."/>
        </authorList>
    </citation>
    <scope>NUCLEOTIDE SEQUENCE</scope>
    <source>
        <strain evidence="6">J27TS8</strain>
    </source>
</reference>
<dbReference type="GO" id="GO:0006419">
    <property type="term" value="P:alanyl-tRNA aminoacylation"/>
    <property type="evidence" value="ECO:0007669"/>
    <property type="project" value="InterPro"/>
</dbReference>
<comment type="subcellular location">
    <subcellularLocation>
        <location evidence="2">Cytoplasm</location>
    </subcellularLocation>
</comment>
<dbReference type="GO" id="GO:0004813">
    <property type="term" value="F:alanine-tRNA ligase activity"/>
    <property type="evidence" value="ECO:0007669"/>
    <property type="project" value="InterPro"/>
</dbReference>
<dbReference type="GO" id="GO:0002161">
    <property type="term" value="F:aminoacyl-tRNA deacylase activity"/>
    <property type="evidence" value="ECO:0007669"/>
    <property type="project" value="UniProtKB-ARBA"/>
</dbReference>
<dbReference type="RefSeq" id="WP_137743085.1">
    <property type="nucleotide sequence ID" value="NZ_BORC01000001.1"/>
</dbReference>
<dbReference type="PANTHER" id="PTHR43462">
    <property type="entry name" value="ALANYL-TRNA EDITING PROTEIN"/>
    <property type="match status" value="1"/>
</dbReference>
<dbReference type="Gene3D" id="3.10.310.40">
    <property type="match status" value="1"/>
</dbReference>
<organism evidence="6 7">
    <name type="scientific">Robertmurraya siralis</name>
    <dbReference type="NCBI Taxonomy" id="77777"/>
    <lineage>
        <taxon>Bacteria</taxon>
        <taxon>Bacillati</taxon>
        <taxon>Bacillota</taxon>
        <taxon>Bacilli</taxon>
        <taxon>Bacillales</taxon>
        <taxon>Bacillaceae</taxon>
        <taxon>Robertmurraya</taxon>
    </lineage>
</organism>
<dbReference type="Gene3D" id="3.30.980.10">
    <property type="entry name" value="Threonyl-trna Synthetase, Chain A, domain 2"/>
    <property type="match status" value="1"/>
</dbReference>
<keyword evidence="7" id="KW-1185">Reference proteome</keyword>
<sequence>MTEKLFYKNAYIKEFVAKGRGQRQDENGEWYVVLDATAFYPTGGGQPFDTGTLNGRKVVKVEEIDGEVRHYVEEKLANIEKVSGEIDWQRRFDHMQQHAGQHILTAAFEELFQIHTVSFHLGKEVSTIDLDQGQISEELFFEAERRANEIVLENRLIEAKWVSQSEAAQYKLRKELSVTENIRLVIIPGYDYNGCGGTHPSSTGEVGMIKILDWEKQRNKVRVHFICGDRIKTQLQQKHSILKELSQLLSASEKQLPIATEKLLDLNKSQAKVITDLQEQCIQLEAEQLMKSLKDWSGAKVIAKVFTNRSVQQLQRLAHIMIEHGQGVNVFFITENLDKIQFVFSRDKAAKINMKTLANEIFPLINGKGGGSESTVQGGGELKITGEEILSKLQNLLSSPKV</sequence>
<dbReference type="SMART" id="SM00863">
    <property type="entry name" value="tRNA_SAD"/>
    <property type="match status" value="1"/>
</dbReference>
<dbReference type="InterPro" id="IPR051335">
    <property type="entry name" value="Alanyl-tRNA_Editing_Enzymes"/>
</dbReference>
<dbReference type="Gene3D" id="2.40.30.130">
    <property type="match status" value="1"/>
</dbReference>
<dbReference type="InterPro" id="IPR018165">
    <property type="entry name" value="Ala-tRNA-synth_IIc_core"/>
</dbReference>
<protein>
    <submittedName>
        <fullName evidence="6">Alanyl-tRNA editing protein</fullName>
    </submittedName>
</protein>
<evidence type="ECO:0000256" key="4">
    <source>
        <dbReference type="ARBA" id="ARBA00022833"/>
    </source>
</evidence>
<evidence type="ECO:0000313" key="7">
    <source>
        <dbReference type="Proteomes" id="UP000682111"/>
    </source>
</evidence>
<name>A0A919WFN0_9BACI</name>
<comment type="caution">
    <text evidence="6">The sequence shown here is derived from an EMBL/GenBank/DDBJ whole genome shotgun (WGS) entry which is preliminary data.</text>
</comment>
<dbReference type="GO" id="GO:0003676">
    <property type="term" value="F:nucleic acid binding"/>
    <property type="evidence" value="ECO:0007669"/>
    <property type="project" value="InterPro"/>
</dbReference>
<feature type="domain" description="Alanyl-transfer RNA synthetases family profile" evidence="5">
    <location>
        <begin position="1"/>
        <end position="222"/>
    </location>
</feature>
<dbReference type="InterPro" id="IPR018163">
    <property type="entry name" value="Thr/Ala-tRNA-synth_IIc_edit"/>
</dbReference>
<evidence type="ECO:0000256" key="1">
    <source>
        <dbReference type="ARBA" id="ARBA00001947"/>
    </source>
</evidence>
<dbReference type="SUPFAM" id="SSF55186">
    <property type="entry name" value="ThrRS/AlaRS common domain"/>
    <property type="match status" value="1"/>
</dbReference>
<dbReference type="InterPro" id="IPR009000">
    <property type="entry name" value="Transl_B-barrel_sf"/>
</dbReference>
<dbReference type="GO" id="GO:0005524">
    <property type="term" value="F:ATP binding"/>
    <property type="evidence" value="ECO:0007669"/>
    <property type="project" value="InterPro"/>
</dbReference>
<dbReference type="GO" id="GO:0046872">
    <property type="term" value="F:metal ion binding"/>
    <property type="evidence" value="ECO:0007669"/>
    <property type="project" value="UniProtKB-KW"/>
</dbReference>
<dbReference type="AlphaFoldDB" id="A0A919WFN0"/>
<dbReference type="EMBL" id="BORC01000001">
    <property type="protein sequence ID" value="GIN61030.1"/>
    <property type="molecule type" value="Genomic_DNA"/>
</dbReference>
<proteinExistence type="predicted"/>
<keyword evidence="3" id="KW-0479">Metal-binding</keyword>
<dbReference type="Pfam" id="PF07973">
    <property type="entry name" value="tRNA_SAD"/>
    <property type="match status" value="1"/>
</dbReference>
<accession>A0A919WFN0</accession>
<dbReference type="Proteomes" id="UP000682111">
    <property type="component" value="Unassembled WGS sequence"/>
</dbReference>
<dbReference type="PANTHER" id="PTHR43462:SF1">
    <property type="entry name" value="ALANYL-TRNA EDITING PROTEIN AARSD1"/>
    <property type="match status" value="1"/>
</dbReference>